<keyword evidence="4" id="KW-1185">Reference proteome</keyword>
<proteinExistence type="predicted"/>
<organism evidence="3 4">
    <name type="scientific">Coemansia guatemalensis</name>
    <dbReference type="NCBI Taxonomy" id="2761395"/>
    <lineage>
        <taxon>Eukaryota</taxon>
        <taxon>Fungi</taxon>
        <taxon>Fungi incertae sedis</taxon>
        <taxon>Zoopagomycota</taxon>
        <taxon>Kickxellomycotina</taxon>
        <taxon>Kickxellomycetes</taxon>
        <taxon>Kickxellales</taxon>
        <taxon>Kickxellaceae</taxon>
        <taxon>Coemansia</taxon>
    </lineage>
</organism>
<feature type="compositionally biased region" description="Low complexity" evidence="1">
    <location>
        <begin position="36"/>
        <end position="51"/>
    </location>
</feature>
<dbReference type="OrthoDB" id="74813at2759"/>
<dbReference type="InterPro" id="IPR056398">
    <property type="entry name" value="Tudor_Coilin"/>
</dbReference>
<name>A0A9W8HP61_9FUNG</name>
<feature type="compositionally biased region" description="Low complexity" evidence="1">
    <location>
        <begin position="63"/>
        <end position="89"/>
    </location>
</feature>
<dbReference type="AlphaFoldDB" id="A0A9W8HP61"/>
<evidence type="ECO:0000313" key="3">
    <source>
        <dbReference type="EMBL" id="KAJ2794799.1"/>
    </source>
</evidence>
<evidence type="ECO:0000313" key="4">
    <source>
        <dbReference type="Proteomes" id="UP001140094"/>
    </source>
</evidence>
<feature type="compositionally biased region" description="Polar residues" evidence="1">
    <location>
        <begin position="16"/>
        <end position="27"/>
    </location>
</feature>
<dbReference type="EMBL" id="JANBUO010002404">
    <property type="protein sequence ID" value="KAJ2794799.1"/>
    <property type="molecule type" value="Genomic_DNA"/>
</dbReference>
<protein>
    <recommendedName>
        <fullName evidence="2">Coilin tudor domain-containing protein</fullName>
    </recommendedName>
</protein>
<reference evidence="3" key="1">
    <citation type="submission" date="2022-07" db="EMBL/GenBank/DDBJ databases">
        <title>Phylogenomic reconstructions and comparative analyses of Kickxellomycotina fungi.</title>
        <authorList>
            <person name="Reynolds N.K."/>
            <person name="Stajich J.E."/>
            <person name="Barry K."/>
            <person name="Grigoriev I.V."/>
            <person name="Crous P."/>
            <person name="Smith M.E."/>
        </authorList>
    </citation>
    <scope>NUCLEOTIDE SEQUENCE</scope>
    <source>
        <strain evidence="3">NRRL 1565</strain>
    </source>
</reference>
<evidence type="ECO:0000259" key="2">
    <source>
        <dbReference type="Pfam" id="PF23086"/>
    </source>
</evidence>
<feature type="non-terminal residue" evidence="3">
    <location>
        <position position="1"/>
    </location>
</feature>
<feature type="compositionally biased region" description="Polar residues" evidence="1">
    <location>
        <begin position="52"/>
        <end position="62"/>
    </location>
</feature>
<feature type="domain" description="Coilin tudor" evidence="2">
    <location>
        <begin position="120"/>
        <end position="202"/>
    </location>
</feature>
<sequence>PRSVLHVKMLKDVETVASQRNQPQVTISRKEHGEDAAAPTTTTDYVAVTAYENSQPLSVTKPSSTSDTNTDFSDNGSSSTSTESIGSSKSYDESIKELRRRVHSMSMADIDAEKDVGVQFLKLGEIVAFKMLEMTEDMTPSVGQYRIGKVVDKSSGSATVQILRDLKPKAARKISKSTSRRRAQLMGTEDQNNTVWLDPESLCSLKTIDL</sequence>
<dbReference type="Proteomes" id="UP001140094">
    <property type="component" value="Unassembled WGS sequence"/>
</dbReference>
<accession>A0A9W8HP61</accession>
<dbReference type="Pfam" id="PF23086">
    <property type="entry name" value="Tudor_Coilin"/>
    <property type="match status" value="1"/>
</dbReference>
<feature type="region of interest" description="Disordered" evidence="1">
    <location>
        <begin position="15"/>
        <end position="93"/>
    </location>
</feature>
<comment type="caution">
    <text evidence="3">The sequence shown here is derived from an EMBL/GenBank/DDBJ whole genome shotgun (WGS) entry which is preliminary data.</text>
</comment>
<gene>
    <name evidence="3" type="ORF">H4R20_006107</name>
</gene>
<evidence type="ECO:0000256" key="1">
    <source>
        <dbReference type="SAM" id="MobiDB-lite"/>
    </source>
</evidence>